<dbReference type="Proteomes" id="UP000683925">
    <property type="component" value="Unassembled WGS sequence"/>
</dbReference>
<sequence>MLYLPSLIFSPKTLVAPIFIIAYQYGYAYTIRYVISIVMSLILILSLENFSKDQDPSLFRDYLYIQEIRNPIIPCQVEVVLKLQPFSFILSMLMELQFIQLLMQCQAECISEATTSVIVILDLQQEWRMPS</sequence>
<feature type="transmembrane region" description="Helical" evidence="1">
    <location>
        <begin position="7"/>
        <end position="25"/>
    </location>
</feature>
<keyword evidence="1" id="KW-1133">Transmembrane helix</keyword>
<dbReference type="EMBL" id="CAJJDP010000021">
    <property type="protein sequence ID" value="CAD8148281.1"/>
    <property type="molecule type" value="Genomic_DNA"/>
</dbReference>
<evidence type="ECO:0000256" key="1">
    <source>
        <dbReference type="SAM" id="Phobius"/>
    </source>
</evidence>
<keyword evidence="3" id="KW-1185">Reference proteome</keyword>
<proteinExistence type="predicted"/>
<feature type="transmembrane region" description="Helical" evidence="1">
    <location>
        <begin position="31"/>
        <end position="50"/>
    </location>
</feature>
<protein>
    <submittedName>
        <fullName evidence="2">Uncharacterized protein</fullName>
    </submittedName>
</protein>
<organism evidence="2 3">
    <name type="scientific">Paramecium octaurelia</name>
    <dbReference type="NCBI Taxonomy" id="43137"/>
    <lineage>
        <taxon>Eukaryota</taxon>
        <taxon>Sar</taxon>
        <taxon>Alveolata</taxon>
        <taxon>Ciliophora</taxon>
        <taxon>Intramacronucleata</taxon>
        <taxon>Oligohymenophorea</taxon>
        <taxon>Peniculida</taxon>
        <taxon>Parameciidae</taxon>
        <taxon>Paramecium</taxon>
    </lineage>
</organism>
<gene>
    <name evidence="2" type="ORF">POCTA_138.1.T0210025</name>
</gene>
<name>A0A8S1T3G5_PAROT</name>
<comment type="caution">
    <text evidence="2">The sequence shown here is derived from an EMBL/GenBank/DDBJ whole genome shotgun (WGS) entry which is preliminary data.</text>
</comment>
<reference evidence="2" key="1">
    <citation type="submission" date="2021-01" db="EMBL/GenBank/DDBJ databases">
        <authorList>
            <consortium name="Genoscope - CEA"/>
            <person name="William W."/>
        </authorList>
    </citation>
    <scope>NUCLEOTIDE SEQUENCE</scope>
</reference>
<dbReference type="AlphaFoldDB" id="A0A8S1T3G5"/>
<accession>A0A8S1T3G5</accession>
<evidence type="ECO:0000313" key="3">
    <source>
        <dbReference type="Proteomes" id="UP000683925"/>
    </source>
</evidence>
<keyword evidence="1" id="KW-0472">Membrane</keyword>
<keyword evidence="1" id="KW-0812">Transmembrane</keyword>
<evidence type="ECO:0000313" key="2">
    <source>
        <dbReference type="EMBL" id="CAD8148281.1"/>
    </source>
</evidence>